<dbReference type="CDD" id="cd16922">
    <property type="entry name" value="HATPase_EvgS-ArcB-TorS-like"/>
    <property type="match status" value="1"/>
</dbReference>
<dbReference type="InterPro" id="IPR036890">
    <property type="entry name" value="HATPase_C_sf"/>
</dbReference>
<dbReference type="InterPro" id="IPR003661">
    <property type="entry name" value="HisK_dim/P_dom"/>
</dbReference>
<feature type="transmembrane region" description="Helical" evidence="12">
    <location>
        <begin position="35"/>
        <end position="54"/>
    </location>
</feature>
<keyword evidence="12" id="KW-0812">Transmembrane</keyword>
<keyword evidence="8" id="KW-0843">Virulence</keyword>
<evidence type="ECO:0000256" key="10">
    <source>
        <dbReference type="ARBA" id="ARBA00070152"/>
    </source>
</evidence>
<keyword evidence="7" id="KW-0902">Two-component regulatory system</keyword>
<feature type="modified residue" description="4-aspartylphosphate" evidence="11">
    <location>
        <position position="540"/>
    </location>
</feature>
<keyword evidence="6" id="KW-0418">Kinase</keyword>
<dbReference type="Gene3D" id="1.10.287.130">
    <property type="match status" value="1"/>
</dbReference>
<sequence length="617" mass="67706">MRLFSSSSLDALRKRGSPEMEAHIVGVRERAAHEMIPMAMVCSLLTSLALVLVLRDKVSMLALGWWLATRVLIALLRSVHTWMFMTGRLAGRPSMPVYRALAGMDAVLWSALGWGLTPIWNLEVAVITVSTLIGVAALGGFMLHMDLRATSFFIVPLLLPNAFYAGSRQDEIGWFCLVAVLGLMGMLLFEATRSGRRITELLQLRFQADQLAQAQASALTEAQSLSEMKGRFVATMSHEMRTPLHGILGVARMVRQQARDAQTLRHMDLIQGAGEHLVSVINDVLDFSRIESGGMPLHEQPFDLHALLDNVADTWRVSCEDKGVRMEAVLDIPPGSQVQGDPVRLRQVLYNLLGNAVKFTAQGHVRLSVGRTSAAMVSFRVEDTGVGIPKDEVPRIFEAFRQAEDTHRRRLGGSGLGLTISRELCVAMGGDLRCSSQEGVGSVFEFTLPLAKVMQLGAPPMPALRGRNAPRFDGHAPPFQGWTLADGPPPHVLLVEDNPVNALVAEAELARLGLRVTVCTNGREAVDWLEREAADLVLMDCEMPVLDGLQATRRIRERELVQGRAAVPIVALTANGPEVYGDRCRQAGMNDHLLKPFQPEELARLLGRHLPRQPCPA</sequence>
<keyword evidence="12" id="KW-0472">Membrane</keyword>
<feature type="transmembrane region" description="Helical" evidence="12">
    <location>
        <begin position="122"/>
        <end position="142"/>
    </location>
</feature>
<accession>A0A426V873</accession>
<evidence type="ECO:0000256" key="5">
    <source>
        <dbReference type="ARBA" id="ARBA00022729"/>
    </source>
</evidence>
<dbReference type="PROSITE" id="PS50110">
    <property type="entry name" value="RESPONSE_REGULATORY"/>
    <property type="match status" value="1"/>
</dbReference>
<proteinExistence type="predicted"/>
<dbReference type="CDD" id="cd17546">
    <property type="entry name" value="REC_hyHK_CKI1_RcsC-like"/>
    <property type="match status" value="1"/>
</dbReference>
<dbReference type="Gene3D" id="3.30.565.10">
    <property type="entry name" value="Histidine kinase-like ATPase, C-terminal domain"/>
    <property type="match status" value="1"/>
</dbReference>
<protein>
    <recommendedName>
        <fullName evidence="10">Virulence sensor protein BvgS</fullName>
        <ecNumber evidence="2">2.7.13.3</ecNumber>
    </recommendedName>
</protein>
<name>A0A426V873_9BURK</name>
<dbReference type="SUPFAM" id="SSF52172">
    <property type="entry name" value="CheY-like"/>
    <property type="match status" value="1"/>
</dbReference>
<dbReference type="CDD" id="cd00082">
    <property type="entry name" value="HisKA"/>
    <property type="match status" value="1"/>
</dbReference>
<feature type="transmembrane region" description="Helical" evidence="12">
    <location>
        <begin position="97"/>
        <end position="116"/>
    </location>
</feature>
<dbReference type="PANTHER" id="PTHR43047:SF72">
    <property type="entry name" value="OSMOSENSING HISTIDINE PROTEIN KINASE SLN1"/>
    <property type="match status" value="1"/>
</dbReference>
<keyword evidence="5" id="KW-0732">Signal</keyword>
<comment type="function">
    <text evidence="9">Member of the two-component regulatory system BvgS/BvgA. Phosphorylates BvgA via a four-step phosphorelay in response to environmental signals.</text>
</comment>
<dbReference type="PANTHER" id="PTHR43047">
    <property type="entry name" value="TWO-COMPONENT HISTIDINE PROTEIN KINASE"/>
    <property type="match status" value="1"/>
</dbReference>
<dbReference type="GO" id="GO:0005886">
    <property type="term" value="C:plasma membrane"/>
    <property type="evidence" value="ECO:0007669"/>
    <property type="project" value="TreeGrafter"/>
</dbReference>
<dbReference type="SUPFAM" id="SSF55874">
    <property type="entry name" value="ATPase domain of HSP90 chaperone/DNA topoisomerase II/histidine kinase"/>
    <property type="match status" value="1"/>
</dbReference>
<feature type="domain" description="Response regulatory" evidence="14">
    <location>
        <begin position="491"/>
        <end position="610"/>
    </location>
</feature>
<dbReference type="InterPro" id="IPR036097">
    <property type="entry name" value="HisK_dim/P_sf"/>
</dbReference>
<dbReference type="Pfam" id="PF00072">
    <property type="entry name" value="Response_reg"/>
    <property type="match status" value="1"/>
</dbReference>
<dbReference type="SMART" id="SM00448">
    <property type="entry name" value="REC"/>
    <property type="match status" value="1"/>
</dbReference>
<evidence type="ECO:0000256" key="1">
    <source>
        <dbReference type="ARBA" id="ARBA00000085"/>
    </source>
</evidence>
<evidence type="ECO:0000256" key="3">
    <source>
        <dbReference type="ARBA" id="ARBA00022553"/>
    </source>
</evidence>
<evidence type="ECO:0000256" key="7">
    <source>
        <dbReference type="ARBA" id="ARBA00023012"/>
    </source>
</evidence>
<dbReference type="Pfam" id="PF00512">
    <property type="entry name" value="HisKA"/>
    <property type="match status" value="1"/>
</dbReference>
<keyword evidence="4" id="KW-0808">Transferase</keyword>
<keyword evidence="3 11" id="KW-0597">Phosphoprotein</keyword>
<dbReference type="GO" id="GO:0009927">
    <property type="term" value="F:histidine phosphotransfer kinase activity"/>
    <property type="evidence" value="ECO:0007669"/>
    <property type="project" value="TreeGrafter"/>
</dbReference>
<dbReference type="InterPro" id="IPR003594">
    <property type="entry name" value="HATPase_dom"/>
</dbReference>
<evidence type="ECO:0000256" key="12">
    <source>
        <dbReference type="SAM" id="Phobius"/>
    </source>
</evidence>
<reference evidence="15 16" key="1">
    <citation type="submission" date="2018-12" db="EMBL/GenBank/DDBJ databases">
        <title>The whole draft genome of Aquabacterium sp. SJQ9.</title>
        <authorList>
            <person name="Sun L."/>
            <person name="Gao X."/>
            <person name="Chen W."/>
            <person name="Huang K."/>
        </authorList>
    </citation>
    <scope>NUCLEOTIDE SEQUENCE [LARGE SCALE GENOMIC DNA]</scope>
    <source>
        <strain evidence="15 16">SJQ9</strain>
    </source>
</reference>
<dbReference type="Pfam" id="PF02518">
    <property type="entry name" value="HATPase_c"/>
    <property type="match status" value="1"/>
</dbReference>
<dbReference type="AlphaFoldDB" id="A0A426V873"/>
<dbReference type="PRINTS" id="PR00344">
    <property type="entry name" value="BCTRLSENSOR"/>
</dbReference>
<evidence type="ECO:0000256" key="11">
    <source>
        <dbReference type="PROSITE-ProRule" id="PRU00169"/>
    </source>
</evidence>
<dbReference type="EMBL" id="RSED01000015">
    <property type="protein sequence ID" value="RRS03042.1"/>
    <property type="molecule type" value="Genomic_DNA"/>
</dbReference>
<dbReference type="SUPFAM" id="SSF47384">
    <property type="entry name" value="Homodimeric domain of signal transducing histidine kinase"/>
    <property type="match status" value="1"/>
</dbReference>
<evidence type="ECO:0000256" key="2">
    <source>
        <dbReference type="ARBA" id="ARBA00012438"/>
    </source>
</evidence>
<organism evidence="15 16">
    <name type="scientific">Aquabacterium soli</name>
    <dbReference type="NCBI Taxonomy" id="2493092"/>
    <lineage>
        <taxon>Bacteria</taxon>
        <taxon>Pseudomonadati</taxon>
        <taxon>Pseudomonadota</taxon>
        <taxon>Betaproteobacteria</taxon>
        <taxon>Burkholderiales</taxon>
        <taxon>Aquabacterium</taxon>
    </lineage>
</organism>
<evidence type="ECO:0000256" key="9">
    <source>
        <dbReference type="ARBA" id="ARBA00058004"/>
    </source>
</evidence>
<evidence type="ECO:0000259" key="14">
    <source>
        <dbReference type="PROSITE" id="PS50110"/>
    </source>
</evidence>
<evidence type="ECO:0000313" key="15">
    <source>
        <dbReference type="EMBL" id="RRS03042.1"/>
    </source>
</evidence>
<dbReference type="InterPro" id="IPR011006">
    <property type="entry name" value="CheY-like_superfamily"/>
</dbReference>
<dbReference type="PROSITE" id="PS50109">
    <property type="entry name" value="HIS_KIN"/>
    <property type="match status" value="1"/>
</dbReference>
<keyword evidence="16" id="KW-1185">Reference proteome</keyword>
<evidence type="ECO:0000313" key="16">
    <source>
        <dbReference type="Proteomes" id="UP000269265"/>
    </source>
</evidence>
<evidence type="ECO:0000256" key="8">
    <source>
        <dbReference type="ARBA" id="ARBA00023026"/>
    </source>
</evidence>
<evidence type="ECO:0000259" key="13">
    <source>
        <dbReference type="PROSITE" id="PS50109"/>
    </source>
</evidence>
<evidence type="ECO:0000256" key="4">
    <source>
        <dbReference type="ARBA" id="ARBA00022679"/>
    </source>
</evidence>
<comment type="caution">
    <text evidence="15">The sequence shown here is derived from an EMBL/GenBank/DDBJ whole genome shotgun (WGS) entry which is preliminary data.</text>
</comment>
<dbReference type="FunFam" id="3.30.565.10:FF:000010">
    <property type="entry name" value="Sensor histidine kinase RcsC"/>
    <property type="match status" value="1"/>
</dbReference>
<dbReference type="Gene3D" id="3.40.50.2300">
    <property type="match status" value="1"/>
</dbReference>
<dbReference type="InterPro" id="IPR004358">
    <property type="entry name" value="Sig_transdc_His_kin-like_C"/>
</dbReference>
<dbReference type="Proteomes" id="UP000269265">
    <property type="component" value="Unassembled WGS sequence"/>
</dbReference>
<feature type="transmembrane region" description="Helical" evidence="12">
    <location>
        <begin position="60"/>
        <end position="76"/>
    </location>
</feature>
<dbReference type="OrthoDB" id="8570858at2"/>
<keyword evidence="12" id="KW-1133">Transmembrane helix</keyword>
<gene>
    <name evidence="15" type="ORF">EIP75_17105</name>
</gene>
<comment type="catalytic activity">
    <reaction evidence="1">
        <text>ATP + protein L-histidine = ADP + protein N-phospho-L-histidine.</text>
        <dbReference type="EC" id="2.7.13.3"/>
    </reaction>
</comment>
<dbReference type="GO" id="GO:0000155">
    <property type="term" value="F:phosphorelay sensor kinase activity"/>
    <property type="evidence" value="ECO:0007669"/>
    <property type="project" value="InterPro"/>
</dbReference>
<dbReference type="InterPro" id="IPR005467">
    <property type="entry name" value="His_kinase_dom"/>
</dbReference>
<dbReference type="InterPro" id="IPR001789">
    <property type="entry name" value="Sig_transdc_resp-reg_receiver"/>
</dbReference>
<dbReference type="SMART" id="SM00387">
    <property type="entry name" value="HATPase_c"/>
    <property type="match status" value="1"/>
</dbReference>
<dbReference type="RefSeq" id="WP_125244505.1">
    <property type="nucleotide sequence ID" value="NZ_RSED01000015.1"/>
</dbReference>
<feature type="transmembrane region" description="Helical" evidence="12">
    <location>
        <begin position="149"/>
        <end position="166"/>
    </location>
</feature>
<feature type="transmembrane region" description="Helical" evidence="12">
    <location>
        <begin position="172"/>
        <end position="189"/>
    </location>
</feature>
<evidence type="ECO:0000256" key="6">
    <source>
        <dbReference type="ARBA" id="ARBA00022777"/>
    </source>
</evidence>
<feature type="domain" description="Histidine kinase" evidence="13">
    <location>
        <begin position="235"/>
        <end position="452"/>
    </location>
</feature>
<dbReference type="SMART" id="SM00388">
    <property type="entry name" value="HisKA"/>
    <property type="match status" value="1"/>
</dbReference>
<dbReference type="EC" id="2.7.13.3" evidence="2"/>